<dbReference type="SUPFAM" id="SSF53474">
    <property type="entry name" value="alpha/beta-Hydrolases"/>
    <property type="match status" value="1"/>
</dbReference>
<dbReference type="InterPro" id="IPR050583">
    <property type="entry name" value="Mycobacterial_A85_antigen"/>
</dbReference>
<sequence length="250" mass="28365">MKLNVYLPKGYSPEQRYPVLYLIHGYGGNETDLLSGLEVDQNADRLIEAGKIEPLIMVFPQMDNSYGLNTSLNYAVDYPGDPMTTYSGMYEDYLYKDVVGYVDQHFSTITSRDGRFIGGVSMGGFISLHTTFLHTDLFSKVGGHSPALFQDDWSQAGGENGVKRFLYPTDEDRQTRDPLIFAEDLDLSELEVYLDCGDQDHYKFYDGAEQLTKLLESKKVSVQYHLGQGAHEAEYWKSNLDNYLLFYAGK</sequence>
<dbReference type="InterPro" id="IPR029058">
    <property type="entry name" value="AB_hydrolase_fold"/>
</dbReference>
<evidence type="ECO:0008006" key="3">
    <source>
        <dbReference type="Google" id="ProtNLM"/>
    </source>
</evidence>
<dbReference type="Proteomes" id="UP000187412">
    <property type="component" value="Unassembled WGS sequence"/>
</dbReference>
<organism evidence="1 2">
    <name type="scientific">Paenibacillus borealis</name>
    <dbReference type="NCBI Taxonomy" id="160799"/>
    <lineage>
        <taxon>Bacteria</taxon>
        <taxon>Bacillati</taxon>
        <taxon>Bacillota</taxon>
        <taxon>Bacilli</taxon>
        <taxon>Bacillales</taxon>
        <taxon>Paenibacillaceae</taxon>
        <taxon>Paenibacillus</taxon>
    </lineage>
</organism>
<dbReference type="PANTHER" id="PTHR48098">
    <property type="entry name" value="ENTEROCHELIN ESTERASE-RELATED"/>
    <property type="match status" value="1"/>
</dbReference>
<dbReference type="Gene3D" id="3.40.50.1820">
    <property type="entry name" value="alpha/beta hydrolase"/>
    <property type="match status" value="1"/>
</dbReference>
<dbReference type="EMBL" id="MPTB01000036">
    <property type="protein sequence ID" value="OMD43273.1"/>
    <property type="molecule type" value="Genomic_DNA"/>
</dbReference>
<dbReference type="Pfam" id="PF00756">
    <property type="entry name" value="Esterase"/>
    <property type="match status" value="1"/>
</dbReference>
<keyword evidence="2" id="KW-1185">Reference proteome</keyword>
<evidence type="ECO:0000313" key="1">
    <source>
        <dbReference type="EMBL" id="OMD43273.1"/>
    </source>
</evidence>
<reference evidence="1 2" key="1">
    <citation type="submission" date="2016-10" db="EMBL/GenBank/DDBJ databases">
        <title>Paenibacillus species isolates.</title>
        <authorList>
            <person name="Beno S.M."/>
        </authorList>
    </citation>
    <scope>NUCLEOTIDE SEQUENCE [LARGE SCALE GENOMIC DNA]</scope>
    <source>
        <strain evidence="1 2">FSL H7-0744</strain>
    </source>
</reference>
<protein>
    <recommendedName>
        <fullName evidence="3">Esterase</fullName>
    </recommendedName>
</protein>
<name>A0ABX3H491_PAEBO</name>
<evidence type="ECO:0000313" key="2">
    <source>
        <dbReference type="Proteomes" id="UP000187412"/>
    </source>
</evidence>
<gene>
    <name evidence="1" type="ORF">BSK56_24275</name>
</gene>
<proteinExistence type="predicted"/>
<comment type="caution">
    <text evidence="1">The sequence shown here is derived from an EMBL/GenBank/DDBJ whole genome shotgun (WGS) entry which is preliminary data.</text>
</comment>
<dbReference type="InterPro" id="IPR000801">
    <property type="entry name" value="Esterase-like"/>
</dbReference>
<accession>A0ABX3H491</accession>